<evidence type="ECO:0000313" key="2">
    <source>
        <dbReference type="Ensembl" id="ENSHCOP00000014297.1"/>
    </source>
</evidence>
<name>A0A3Q2YLJ5_HIPCM</name>
<dbReference type="InterPro" id="IPR039989">
    <property type="entry name" value="NUDT9"/>
</dbReference>
<accession>A0A3Q2YLJ5</accession>
<keyword evidence="3" id="KW-1185">Reference proteome</keyword>
<keyword evidence="1" id="KW-1133">Transmembrane helix</keyword>
<evidence type="ECO:0000313" key="3">
    <source>
        <dbReference type="Proteomes" id="UP000264820"/>
    </source>
</evidence>
<dbReference type="Ensembl" id="ENSHCOT00000027639.1">
    <property type="protein sequence ID" value="ENSHCOP00000014297.1"/>
    <property type="gene ID" value="ENSHCOG00000017629.1"/>
</dbReference>
<dbReference type="InterPro" id="IPR015797">
    <property type="entry name" value="NUDIX_hydrolase-like_dom_sf"/>
</dbReference>
<sequence>MESLKSKGLAWKEEQPLRLLSIFFHLFNTFHIIHFLTLILSFPSAILPTGKDSSETLESVEETDGFHVKARQFHYPNSKVTRFPVPEEKVPWEVFSIYISPSDPHCTASNFTHSFFFFLGQNPGGRTGIRGRGSLSHLGPNLQVDLVITRWVYFKKNNRTVLSICAYNNQRAYSISSFSSLRDSGRSVFEGYVDDVRNTDNAWIETTVLNLHLDSSEDSEDIVNMVRAAIKHFYEVCHQAIT</sequence>
<keyword evidence="1" id="KW-0472">Membrane</keyword>
<dbReference type="PANTHER" id="PTHR13030:SF8">
    <property type="entry name" value="ADP-RIBOSE PYROPHOSPHATASE, MITOCHONDRIAL"/>
    <property type="match status" value="1"/>
</dbReference>
<organism evidence="2 3">
    <name type="scientific">Hippocampus comes</name>
    <name type="common">Tiger tail seahorse</name>
    <dbReference type="NCBI Taxonomy" id="109280"/>
    <lineage>
        <taxon>Eukaryota</taxon>
        <taxon>Metazoa</taxon>
        <taxon>Chordata</taxon>
        <taxon>Craniata</taxon>
        <taxon>Vertebrata</taxon>
        <taxon>Euteleostomi</taxon>
        <taxon>Actinopterygii</taxon>
        <taxon>Neopterygii</taxon>
        <taxon>Teleostei</taxon>
        <taxon>Neoteleostei</taxon>
        <taxon>Acanthomorphata</taxon>
        <taxon>Syngnathiaria</taxon>
        <taxon>Syngnathiformes</taxon>
        <taxon>Syngnathoidei</taxon>
        <taxon>Syngnathidae</taxon>
        <taxon>Hippocampus</taxon>
    </lineage>
</organism>
<evidence type="ECO:0000256" key="1">
    <source>
        <dbReference type="SAM" id="Phobius"/>
    </source>
</evidence>
<dbReference type="SUPFAM" id="SSF55811">
    <property type="entry name" value="Nudix"/>
    <property type="match status" value="1"/>
</dbReference>
<protein>
    <submittedName>
        <fullName evidence="2">Uncharacterized protein</fullName>
    </submittedName>
</protein>
<dbReference type="GeneTree" id="ENSGT00940000156404"/>
<feature type="transmembrane region" description="Helical" evidence="1">
    <location>
        <begin position="20"/>
        <end position="42"/>
    </location>
</feature>
<keyword evidence="1" id="KW-0812">Transmembrane</keyword>
<dbReference type="GO" id="GO:0047631">
    <property type="term" value="F:ADP-ribose diphosphatase activity"/>
    <property type="evidence" value="ECO:0007669"/>
    <property type="project" value="InterPro"/>
</dbReference>
<dbReference type="AlphaFoldDB" id="A0A3Q2YLJ5"/>
<reference evidence="2" key="2">
    <citation type="submission" date="2025-09" db="UniProtKB">
        <authorList>
            <consortium name="Ensembl"/>
        </authorList>
    </citation>
    <scope>IDENTIFICATION</scope>
</reference>
<reference evidence="2" key="1">
    <citation type="submission" date="2025-08" db="UniProtKB">
        <authorList>
            <consortium name="Ensembl"/>
        </authorList>
    </citation>
    <scope>IDENTIFICATION</scope>
</reference>
<dbReference type="Gene3D" id="3.90.79.10">
    <property type="entry name" value="Nucleoside Triphosphate Pyrophosphohydrolase"/>
    <property type="match status" value="1"/>
</dbReference>
<dbReference type="PANTHER" id="PTHR13030">
    <property type="entry name" value="NUDIX HYDROLASE"/>
    <property type="match status" value="1"/>
</dbReference>
<dbReference type="STRING" id="109280.ENSHCOP00000014297"/>
<proteinExistence type="predicted"/>
<dbReference type="Proteomes" id="UP000264820">
    <property type="component" value="Unplaced"/>
</dbReference>